<keyword evidence="6" id="KW-1185">Reference proteome</keyword>
<accession>A0A2G1BZA6</accession>
<feature type="transmembrane region" description="Helical" evidence="1">
    <location>
        <begin position="360"/>
        <end position="380"/>
    </location>
</feature>
<dbReference type="SUPFAM" id="SSF52540">
    <property type="entry name" value="P-loop containing nucleoside triphosphate hydrolases"/>
    <property type="match status" value="1"/>
</dbReference>
<reference evidence="4" key="2">
    <citation type="submission" date="2017-10" db="EMBL/GenBank/DDBJ databases">
        <authorList>
            <person name="Enke T.N."/>
            <person name="Cordero O.X."/>
        </authorList>
    </citation>
    <scope>NUCLEOTIDE SEQUENCE</scope>
    <source>
        <strain evidence="4">4G03</strain>
    </source>
</reference>
<dbReference type="Pfam" id="PF07693">
    <property type="entry name" value="KAP_NTPase"/>
    <property type="match status" value="1"/>
</dbReference>
<dbReference type="InterPro" id="IPR052754">
    <property type="entry name" value="NTPase_KAP_P-loop"/>
</dbReference>
<feature type="transmembrane region" description="Helical" evidence="1">
    <location>
        <begin position="392"/>
        <end position="412"/>
    </location>
</feature>
<evidence type="ECO:0000313" key="6">
    <source>
        <dbReference type="Proteomes" id="UP001242342"/>
    </source>
</evidence>
<dbReference type="RefSeq" id="WP_099213884.1">
    <property type="nucleotide sequence ID" value="NZ_JAUYVU010000005.1"/>
</dbReference>
<dbReference type="Proteomes" id="UP001242342">
    <property type="component" value="Unassembled WGS sequence"/>
</dbReference>
<dbReference type="Proteomes" id="UP000222163">
    <property type="component" value="Unassembled WGS sequence"/>
</dbReference>
<keyword evidence="1" id="KW-0472">Membrane</keyword>
<keyword evidence="1" id="KW-0812">Transmembrane</keyword>
<evidence type="ECO:0000313" key="4">
    <source>
        <dbReference type="EMBL" id="PHN99209.1"/>
    </source>
</evidence>
<dbReference type="PANTHER" id="PTHR22674">
    <property type="entry name" value="NTPASE, KAP FAMILY P-LOOP DOMAIN-CONTAINING 1"/>
    <property type="match status" value="1"/>
</dbReference>
<evidence type="ECO:0000259" key="2">
    <source>
        <dbReference type="Pfam" id="PF07693"/>
    </source>
</evidence>
<keyword evidence="1" id="KW-1133">Transmembrane helix</keyword>
<dbReference type="EMBL" id="PDUU01000001">
    <property type="protein sequence ID" value="PHN99209.1"/>
    <property type="molecule type" value="Genomic_DNA"/>
</dbReference>
<evidence type="ECO:0000256" key="1">
    <source>
        <dbReference type="SAM" id="Phobius"/>
    </source>
</evidence>
<reference evidence="3 6" key="3">
    <citation type="submission" date="2023-07" db="EMBL/GenBank/DDBJ databases">
        <title>Genome content predicts the carbon catabolic preferences of heterotrophic bacteria.</title>
        <authorList>
            <person name="Gralka M."/>
        </authorList>
    </citation>
    <scope>NUCLEOTIDE SEQUENCE [LARGE SCALE GENOMIC DNA]</scope>
    <source>
        <strain evidence="3 6">4G03</strain>
    </source>
</reference>
<evidence type="ECO:0000313" key="5">
    <source>
        <dbReference type="Proteomes" id="UP000222163"/>
    </source>
</evidence>
<organism evidence="4 5">
    <name type="scientific">Tenacibaculum discolor</name>
    <dbReference type="NCBI Taxonomy" id="361581"/>
    <lineage>
        <taxon>Bacteria</taxon>
        <taxon>Pseudomonadati</taxon>
        <taxon>Bacteroidota</taxon>
        <taxon>Flavobacteriia</taxon>
        <taxon>Flavobacteriales</taxon>
        <taxon>Flavobacteriaceae</taxon>
        <taxon>Tenacibaculum</taxon>
    </lineage>
</organism>
<dbReference type="InterPro" id="IPR027417">
    <property type="entry name" value="P-loop_NTPase"/>
</dbReference>
<name>A0A2G1BZA6_9FLAO</name>
<gene>
    <name evidence="4" type="ORF">CSC81_00930</name>
    <name evidence="3" type="ORF">Q8W23_07575</name>
</gene>
<dbReference type="AlphaFoldDB" id="A0A2G1BZA6"/>
<dbReference type="Gene3D" id="3.40.50.300">
    <property type="entry name" value="P-loop containing nucleotide triphosphate hydrolases"/>
    <property type="match status" value="1"/>
</dbReference>
<reference evidence="4 5" key="1">
    <citation type="journal article" date="2016" name="Nat. Commun.">
        <title>Microbial interactions lead to rapid micro-scale successions on model marine particles.</title>
        <authorList>
            <person name="Datta M.S."/>
            <person name="Sliwerska E."/>
            <person name="Gore J."/>
            <person name="Polz M.F."/>
            <person name="Cordero O.X."/>
        </authorList>
    </citation>
    <scope>NUCLEOTIDE SEQUENCE [LARGE SCALE GENOMIC DNA]</scope>
    <source>
        <strain evidence="4 5">4G03</strain>
    </source>
</reference>
<dbReference type="PANTHER" id="PTHR22674:SF6">
    <property type="entry name" value="NTPASE KAP FAMILY P-LOOP DOMAIN-CONTAINING PROTEIN 1"/>
    <property type="match status" value="1"/>
</dbReference>
<evidence type="ECO:0000313" key="3">
    <source>
        <dbReference type="EMBL" id="MDP2541331.1"/>
    </source>
</evidence>
<sequence length="725" mass="85150">MNNYFYELKKDFLNTWPRERLQKMTLEEYTNLDKDSFCYWVEQKTNDLGSIKGGSSFKFGVYKKGNNNKTEKTNNRDSDGEYAWHTKYGDTAQEAFETIRGYIIQIAGYAERNVLEYIQLIDLGNAYKWKIAFLYSNYNIINIFNHDALRSCAHSLGYSSEDTSYKELHKYILSKKGGLDFYDFSTELWKNIKGTVTASSEHQNIDQTPSITGHTYSTIDDDVPPKLDVDILSNHFADLLLNMQDNPGQMLGVFGQWGRGKTYFMNQVLNSLELKHNEEASSDKIKNQFYFLKFHAWKYQDTEGVWAYLYQQITELYLTHKNNEDLKSGNYFQRKIWHPITSKLNETKLLLKLNIEKNGVFKLIFFLALIVVTIIISFYNPSFFKNITLINSFLAGLLIVQSFMFFIDLWKLGDKGKRLIKKYTDKPNFNKLLGVQAEIQEELKHVLNVWMNIKHDEKKPKKRLLLFVDDIDRCKEDRLIQVIDALRVMLEDKEIMKRVIIVAAVDEDILERAIQWKYKNFIDSERKSSLIKEYMDKLFIACIKLPALYTKEKEQMIDNYAAKIGIEIIKDEKQVQTSVIEENQKTEKLENNIKDNQEKEELDSFENEKPNYVIKKEELKLLQQYAKDLEGNVTPRQLRIFMYRYLLARNIGQSFNDNGSLNIDWCTYIIRKIVELRNQHLSDNNDNNEIKSKANPIPKDVQDISDISDKLKFSTQKIIDIVAPY</sequence>
<dbReference type="EMBL" id="JAUYVU010000005">
    <property type="protein sequence ID" value="MDP2541331.1"/>
    <property type="molecule type" value="Genomic_DNA"/>
</dbReference>
<protein>
    <submittedName>
        <fullName evidence="3">P-loop NTPase fold protein</fullName>
    </submittedName>
</protein>
<dbReference type="InterPro" id="IPR011646">
    <property type="entry name" value="KAP_P-loop"/>
</dbReference>
<proteinExistence type="predicted"/>
<feature type="domain" description="KAP NTPase" evidence="2">
    <location>
        <begin position="233"/>
        <end position="643"/>
    </location>
</feature>
<comment type="caution">
    <text evidence="4">The sequence shown here is derived from an EMBL/GenBank/DDBJ whole genome shotgun (WGS) entry which is preliminary data.</text>
</comment>